<reference evidence="3 4" key="1">
    <citation type="submission" date="2017-10" db="EMBL/GenBank/DDBJ databases">
        <authorList>
            <person name="Regsiter A."/>
            <person name="William W."/>
        </authorList>
    </citation>
    <scope>NUCLEOTIDE SEQUENCE [LARGE SCALE GENOMIC DNA]</scope>
    <source>
        <strain evidence="2 4">CFBP6984</strain>
        <strain evidence="1 3">CFBP7430</strain>
    </source>
</reference>
<name>A0AB38DUF8_XANCH</name>
<keyword evidence="4" id="KW-1185">Reference proteome</keyword>
<organism evidence="1 3">
    <name type="scientific">Xanthomonas campestris pv. phaseoli</name>
    <dbReference type="NCBI Taxonomy" id="317013"/>
    <lineage>
        <taxon>Bacteria</taxon>
        <taxon>Pseudomonadati</taxon>
        <taxon>Pseudomonadota</taxon>
        <taxon>Gammaproteobacteria</taxon>
        <taxon>Lysobacterales</taxon>
        <taxon>Lysobacteraceae</taxon>
        <taxon>Xanthomonas</taxon>
    </lineage>
</organism>
<evidence type="ECO:0000313" key="1">
    <source>
        <dbReference type="EMBL" id="SON76414.1"/>
    </source>
</evidence>
<evidence type="ECO:0000313" key="3">
    <source>
        <dbReference type="Proteomes" id="UP000234166"/>
    </source>
</evidence>
<protein>
    <submittedName>
        <fullName evidence="1">Uncharacterized protein</fullName>
    </submittedName>
</protein>
<dbReference type="AlphaFoldDB" id="A0AB38DUF8"/>
<comment type="caution">
    <text evidence="1">The sequence shown here is derived from an EMBL/GenBank/DDBJ whole genome shotgun (WGS) entry which is preliminary data.</text>
</comment>
<dbReference type="EMBL" id="OCYS01000002">
    <property type="protein sequence ID" value="SON76414.1"/>
    <property type="molecule type" value="Genomic_DNA"/>
</dbReference>
<dbReference type="Proteomes" id="UP000234181">
    <property type="component" value="Unassembled WGS sequence"/>
</dbReference>
<gene>
    <name evidence="2" type="ORF">XAP6984_140035</name>
    <name evidence="1" type="ORF">XAP7430_100010</name>
</gene>
<dbReference type="EMBL" id="OCYT01000046">
    <property type="protein sequence ID" value="SON77776.1"/>
    <property type="molecule type" value="Genomic_DNA"/>
</dbReference>
<proteinExistence type="predicted"/>
<sequence>MSMTIDDVRVRGETLLSRSLAFPLHQHSYRALLAMTNNLHDKIVTLQMLNWEQRGFVFGAIYNHCQEAIKAILACTRFQGTAHPELRRRYFVDAIHYGDVATLRVLVDSGRFDVNATYRGQSLLWHEMATPDQSLDKLHYLLGLDGIDVHARGLPAAPCHADLAKYRLYLSDPRVDVNKPCRPPNYDMEVSALTYAANIAMIYDDTRIFDVLIADPRLNILQRYRHSSGSLFNSIETLRHAHRGDDLGDKQRIFRYLESRMLSHPSFRTSSA</sequence>
<evidence type="ECO:0000313" key="4">
    <source>
        <dbReference type="Proteomes" id="UP000234181"/>
    </source>
</evidence>
<accession>A0AB38DUF8</accession>
<evidence type="ECO:0000313" key="2">
    <source>
        <dbReference type="EMBL" id="SON77776.1"/>
    </source>
</evidence>
<dbReference type="Proteomes" id="UP000234166">
    <property type="component" value="Unassembled WGS sequence"/>
</dbReference>